<dbReference type="GO" id="GO:0006167">
    <property type="term" value="P:AMP biosynthetic process"/>
    <property type="evidence" value="ECO:0007669"/>
    <property type="project" value="TreeGrafter"/>
</dbReference>
<gene>
    <name evidence="3" type="ORF">GM50_13010</name>
</gene>
<dbReference type="SUPFAM" id="SSF55811">
    <property type="entry name" value="Nudix"/>
    <property type="match status" value="1"/>
</dbReference>
<dbReference type="Gene3D" id="3.40.50.1240">
    <property type="entry name" value="Phosphoglycerate mutase-like"/>
    <property type="match status" value="1"/>
</dbReference>
<dbReference type="PROSITE" id="PS00893">
    <property type="entry name" value="NUDIX_BOX"/>
    <property type="match status" value="1"/>
</dbReference>
<dbReference type="Gene3D" id="3.90.79.10">
    <property type="entry name" value="Nucleoside Triphosphate Pyrophosphohydrolase"/>
    <property type="match status" value="1"/>
</dbReference>
<comment type="caution">
    <text evidence="3">The sequence shown here is derived from an EMBL/GenBank/DDBJ whole genome shotgun (WGS) entry which is preliminary data.</text>
</comment>
<evidence type="ECO:0000256" key="1">
    <source>
        <dbReference type="ARBA" id="ARBA00022801"/>
    </source>
</evidence>
<dbReference type="SUPFAM" id="SSF53254">
    <property type="entry name" value="Phosphoglycerate mutase-like"/>
    <property type="match status" value="1"/>
</dbReference>
<dbReference type="Pfam" id="PF00293">
    <property type="entry name" value="NUDIX"/>
    <property type="match status" value="1"/>
</dbReference>
<dbReference type="InterPro" id="IPR015797">
    <property type="entry name" value="NUDIX_hydrolase-like_dom_sf"/>
</dbReference>
<dbReference type="InterPro" id="IPR051325">
    <property type="entry name" value="Nudix_hydrolase_domain"/>
</dbReference>
<name>A0A094Q4J6_9ZZZZ</name>
<proteinExistence type="predicted"/>
<dbReference type="InterPro" id="IPR000086">
    <property type="entry name" value="NUDIX_hydrolase_dom"/>
</dbReference>
<dbReference type="InterPro" id="IPR020084">
    <property type="entry name" value="NUDIX_hydrolase_CS"/>
</dbReference>
<dbReference type="PANTHER" id="PTHR21340">
    <property type="entry name" value="DIADENOSINE 5,5-P1,P4-TETRAPHOSPHATE PYROPHOSPHOHYDROLASE MUTT"/>
    <property type="match status" value="1"/>
</dbReference>
<reference evidence="3" key="1">
    <citation type="submission" date="2014-05" db="EMBL/GenBank/DDBJ databases">
        <title>Key roles for freshwater Actinobacteria revealed by deep metagenomic sequencing.</title>
        <authorList>
            <person name="Ghai R."/>
            <person name="Mizuno C.M."/>
            <person name="Picazo A."/>
            <person name="Camacho A."/>
            <person name="Rodriguez-Valera F."/>
        </authorList>
    </citation>
    <scope>NUCLEOTIDE SEQUENCE</scope>
</reference>
<evidence type="ECO:0000259" key="2">
    <source>
        <dbReference type="PROSITE" id="PS51462"/>
    </source>
</evidence>
<dbReference type="InterPro" id="IPR020476">
    <property type="entry name" value="Nudix_hydrolase"/>
</dbReference>
<protein>
    <recommendedName>
        <fullName evidence="2">Nudix hydrolase domain-containing protein</fullName>
    </recommendedName>
</protein>
<dbReference type="InterPro" id="IPR013078">
    <property type="entry name" value="His_Pase_superF_clade-1"/>
</dbReference>
<dbReference type="PRINTS" id="PR00502">
    <property type="entry name" value="NUDIXFAMILY"/>
</dbReference>
<dbReference type="Pfam" id="PF00300">
    <property type="entry name" value="His_Phos_1"/>
    <property type="match status" value="1"/>
</dbReference>
<accession>A0A094Q4J6</accession>
<dbReference type="CDD" id="cd07067">
    <property type="entry name" value="HP_PGM_like"/>
    <property type="match status" value="1"/>
</dbReference>
<dbReference type="GO" id="GO:0006754">
    <property type="term" value="P:ATP biosynthetic process"/>
    <property type="evidence" value="ECO:0007669"/>
    <property type="project" value="TreeGrafter"/>
</dbReference>
<dbReference type="EMBL" id="JNSK01000053">
    <property type="protein sequence ID" value="KGA16954.1"/>
    <property type="molecule type" value="Genomic_DNA"/>
</dbReference>
<feature type="domain" description="Nudix hydrolase" evidence="2">
    <location>
        <begin position="5"/>
        <end position="133"/>
    </location>
</feature>
<dbReference type="CDD" id="cd03673">
    <property type="entry name" value="NUDIX_Ap6A_hydrolase"/>
    <property type="match status" value="1"/>
</dbReference>
<evidence type="ECO:0000313" key="3">
    <source>
        <dbReference type="EMBL" id="KGA16954.1"/>
    </source>
</evidence>
<dbReference type="InterPro" id="IPR029033">
    <property type="entry name" value="His_PPase_superfam"/>
</dbReference>
<organism evidence="3">
    <name type="scientific">freshwater metagenome</name>
    <dbReference type="NCBI Taxonomy" id="449393"/>
    <lineage>
        <taxon>unclassified sequences</taxon>
        <taxon>metagenomes</taxon>
        <taxon>ecological metagenomes</taxon>
    </lineage>
</organism>
<dbReference type="PANTHER" id="PTHR21340:SF0">
    <property type="entry name" value="BIS(5'-NUCLEOSYL)-TETRAPHOSPHATASE [ASYMMETRICAL]"/>
    <property type="match status" value="1"/>
</dbReference>
<sequence>MATAERIEGAGAVLWQATNDGDVTIAIIHRPRYDDWSLPKGGVDAGESHIQAAFREVLEETGVKAIFGPEIGTVDYEVNGVTKEVRYWLAEADQFNAATPNPEEVDAIEWVSISDAINKLSNSDDREIVRMAEEFGFGSTPLVLLRHTKALKRDQWDGDDGDRPLEHVGQIQAAKIPGIYAPYAIEKIYSSDAIRCVQTIEAMAAEYGITPIYSSEISEFGFEKDSEKALDYAFSVMLANKPSVMCSHNPVLPKLVKKLIGKKNFKRLSAELKPGDSFVLHHRSGEVIAVDWTPAPKIEKSK</sequence>
<dbReference type="AlphaFoldDB" id="A0A094Q4J6"/>
<dbReference type="PROSITE" id="PS51462">
    <property type="entry name" value="NUDIX"/>
    <property type="match status" value="1"/>
</dbReference>
<dbReference type="GO" id="GO:0004081">
    <property type="term" value="F:bis(5'-nucleosyl)-tetraphosphatase (asymmetrical) activity"/>
    <property type="evidence" value="ECO:0007669"/>
    <property type="project" value="TreeGrafter"/>
</dbReference>
<keyword evidence="1" id="KW-0378">Hydrolase</keyword>